<gene>
    <name evidence="1" type="ORF">GTPT_2204</name>
</gene>
<reference evidence="1 2" key="1">
    <citation type="submission" date="2014-05" db="EMBL/GenBank/DDBJ databases">
        <title>ATOL: Assembling a taxonomically balanced genome-scale reconstruction of the evolutionary history of the Enterobacteriaceae.</title>
        <authorList>
            <person name="Plunkett G.III."/>
            <person name="Neeno-Eckwall E.C."/>
            <person name="Glasner J.D."/>
            <person name="Perna N.T."/>
        </authorList>
    </citation>
    <scope>NUCLEOTIDE SEQUENCE [LARGE SCALE GENOMIC DNA]</scope>
    <source>
        <strain evidence="1 2">ATCC 33301</strain>
    </source>
</reference>
<comment type="caution">
    <text evidence="1">The sequence shown here is derived from an EMBL/GenBank/DDBJ whole genome shotgun (WGS) entry which is preliminary data.</text>
</comment>
<accession>A0A085JEK7</accession>
<keyword evidence="2" id="KW-1185">Reference proteome</keyword>
<organism evidence="1 2">
    <name type="scientific">Tatumella ptyseos ATCC 33301</name>
    <dbReference type="NCBI Taxonomy" id="1005995"/>
    <lineage>
        <taxon>Bacteria</taxon>
        <taxon>Pseudomonadati</taxon>
        <taxon>Pseudomonadota</taxon>
        <taxon>Gammaproteobacteria</taxon>
        <taxon>Enterobacterales</taxon>
        <taxon>Erwiniaceae</taxon>
        <taxon>Tatumella</taxon>
    </lineage>
</organism>
<dbReference type="Proteomes" id="UP000028602">
    <property type="component" value="Unassembled WGS sequence"/>
</dbReference>
<evidence type="ECO:0000313" key="1">
    <source>
        <dbReference type="EMBL" id="KFD18903.1"/>
    </source>
</evidence>
<dbReference type="AlphaFoldDB" id="A0A085JEK7"/>
<proteinExistence type="predicted"/>
<sequence length="56" mass="6447">MTFLIKIVLIIPFHGIKQKKLLANKIYMKYITRCGRAVILRSGARERNAKKDQSGD</sequence>
<dbReference type="EMBL" id="JMPR01000035">
    <property type="protein sequence ID" value="KFD18903.1"/>
    <property type="molecule type" value="Genomic_DNA"/>
</dbReference>
<evidence type="ECO:0000313" key="2">
    <source>
        <dbReference type="Proteomes" id="UP000028602"/>
    </source>
</evidence>
<name>A0A085JEK7_9GAMM</name>
<protein>
    <submittedName>
        <fullName evidence="1">Uncharacterized protein</fullName>
    </submittedName>
</protein>